<evidence type="ECO:0000313" key="2">
    <source>
        <dbReference type="EMBL" id="BBM35642.1"/>
    </source>
</evidence>
<dbReference type="Proteomes" id="UP000321606">
    <property type="component" value="Chromosome"/>
</dbReference>
<dbReference type="RefSeq" id="WP_006807248.1">
    <property type="nucleotide sequence ID" value="NZ_AP019822.1"/>
</dbReference>
<evidence type="ECO:0008006" key="4">
    <source>
        <dbReference type="Google" id="ProtNLM"/>
    </source>
</evidence>
<comment type="similarity">
    <text evidence="1">Belongs to the bactofilin family.</text>
</comment>
<protein>
    <recommendedName>
        <fullName evidence="4">Integral membrane protein CcmA</fullName>
    </recommendedName>
</protein>
<dbReference type="InterPro" id="IPR007607">
    <property type="entry name" value="BacA/B"/>
</dbReference>
<evidence type="ECO:0000313" key="3">
    <source>
        <dbReference type="Proteomes" id="UP000321606"/>
    </source>
</evidence>
<dbReference type="Pfam" id="PF04519">
    <property type="entry name" value="Bactofilin"/>
    <property type="match status" value="1"/>
</dbReference>
<dbReference type="EMBL" id="AP019822">
    <property type="protein sequence ID" value="BBM35642.1"/>
    <property type="molecule type" value="Genomic_DNA"/>
</dbReference>
<dbReference type="KEGG" id="lgo:JCM16774_0567"/>
<name>A0A510J8L0_9FUSO</name>
<organism evidence="2 3">
    <name type="scientific">Pseudoleptotrichia goodfellowii</name>
    <dbReference type="NCBI Taxonomy" id="157692"/>
    <lineage>
        <taxon>Bacteria</taxon>
        <taxon>Fusobacteriati</taxon>
        <taxon>Fusobacteriota</taxon>
        <taxon>Fusobacteriia</taxon>
        <taxon>Fusobacteriales</taxon>
        <taxon>Leptotrichiaceae</taxon>
        <taxon>Pseudoleptotrichia</taxon>
    </lineage>
</organism>
<dbReference type="STRING" id="714315.GCA_000516535_00567"/>
<sequence>MGIFSNNNGKELNVSEGISVISAKTYVKGVIETDTMTQIEGVLEGDIKCDNTVHVSDGGRIVGNIVAKSVFVDGEVSGDILAEKVEIGEKGKVLANVVSTLFVIQEGGVFEGNKKMKKAETYIEYESSDEDSER</sequence>
<dbReference type="AlphaFoldDB" id="A0A510J8L0"/>
<gene>
    <name evidence="2" type="ORF">JCM16774_0567</name>
</gene>
<proteinExistence type="inferred from homology"/>
<evidence type="ECO:0000256" key="1">
    <source>
        <dbReference type="ARBA" id="ARBA00044755"/>
    </source>
</evidence>
<reference evidence="2 3" key="1">
    <citation type="submission" date="2019-07" db="EMBL/GenBank/DDBJ databases">
        <title>Complete Genome Sequence of Leptotrichia goodfellowii Strain JCM 16774.</title>
        <authorList>
            <person name="Watanabe S."/>
            <person name="Cui L."/>
        </authorList>
    </citation>
    <scope>NUCLEOTIDE SEQUENCE [LARGE SCALE GENOMIC DNA]</scope>
    <source>
        <strain evidence="2 3">JCM16774</strain>
    </source>
</reference>
<dbReference type="PANTHER" id="PTHR35024:SF4">
    <property type="entry name" value="POLYMER-FORMING CYTOSKELETAL PROTEIN"/>
    <property type="match status" value="1"/>
</dbReference>
<dbReference type="OrthoDB" id="9789407at2"/>
<accession>A0A510J8L0</accession>
<dbReference type="PANTHER" id="PTHR35024">
    <property type="entry name" value="HYPOTHETICAL CYTOSOLIC PROTEIN"/>
    <property type="match status" value="1"/>
</dbReference>